<dbReference type="SMART" id="SM00192">
    <property type="entry name" value="LDLa"/>
    <property type="match status" value="14"/>
</dbReference>
<keyword evidence="2" id="KW-0245">EGF-like domain</keyword>
<feature type="domain" description="EGF-like" evidence="21">
    <location>
        <begin position="884"/>
        <end position="923"/>
    </location>
</feature>
<evidence type="ECO:0000256" key="12">
    <source>
        <dbReference type="ARBA" id="ARBA00023157"/>
    </source>
</evidence>
<dbReference type="InterPro" id="IPR002172">
    <property type="entry name" value="LDrepeatLR_classA_rpt"/>
</dbReference>
<evidence type="ECO:0000313" key="23">
    <source>
        <dbReference type="Proteomes" id="UP000265100"/>
    </source>
</evidence>
<dbReference type="InterPro" id="IPR000033">
    <property type="entry name" value="LDLR_classB_rpt"/>
</dbReference>
<reference evidence="22" key="1">
    <citation type="submission" date="2018-05" db="EMBL/GenBank/DDBJ databases">
        <authorList>
            <person name="Datahose"/>
        </authorList>
    </citation>
    <scope>NUCLEOTIDE SEQUENCE</scope>
</reference>
<feature type="disulfide bond" evidence="18">
    <location>
        <begin position="1032"/>
        <end position="1047"/>
    </location>
</feature>
<comment type="caution">
    <text evidence="18">Lacks conserved residue(s) required for the propagation of feature annotation.</text>
</comment>
<evidence type="ECO:0000256" key="9">
    <source>
        <dbReference type="ARBA" id="ARBA00022753"/>
    </source>
</evidence>
<name>A0A3P8PJL2_ASTCA</name>
<feature type="disulfide bond" evidence="18">
    <location>
        <begin position="1080"/>
        <end position="1095"/>
    </location>
</feature>
<feature type="disulfide bond" evidence="18">
    <location>
        <begin position="192"/>
        <end position="210"/>
    </location>
</feature>
<dbReference type="PANTHER" id="PTHR22722">
    <property type="entry name" value="LOW-DENSITY LIPOPROTEIN RECEPTOR-RELATED PROTEIN 2-RELATED"/>
    <property type="match status" value="1"/>
</dbReference>
<organism evidence="22 23">
    <name type="scientific">Astatotilapia calliptera</name>
    <name type="common">Eastern happy</name>
    <name type="synonym">Chromis callipterus</name>
    <dbReference type="NCBI Taxonomy" id="8154"/>
    <lineage>
        <taxon>Eukaryota</taxon>
        <taxon>Metazoa</taxon>
        <taxon>Chordata</taxon>
        <taxon>Craniata</taxon>
        <taxon>Vertebrata</taxon>
        <taxon>Euteleostomi</taxon>
        <taxon>Actinopterygii</taxon>
        <taxon>Neopterygii</taxon>
        <taxon>Teleostei</taxon>
        <taxon>Neoteleostei</taxon>
        <taxon>Acanthomorphata</taxon>
        <taxon>Ovalentaria</taxon>
        <taxon>Cichlomorphae</taxon>
        <taxon>Cichliformes</taxon>
        <taxon>Cichlidae</taxon>
        <taxon>African cichlids</taxon>
        <taxon>Pseudocrenilabrinae</taxon>
        <taxon>Haplochromini</taxon>
        <taxon>Astatotilapia</taxon>
    </lineage>
</organism>
<dbReference type="OMA" id="NCEIALC"/>
<feature type="disulfide bond" evidence="18">
    <location>
        <begin position="77"/>
        <end position="95"/>
    </location>
</feature>
<feature type="disulfide bond" evidence="18">
    <location>
        <begin position="146"/>
        <end position="158"/>
    </location>
</feature>
<keyword evidence="14" id="KW-0168">Coated pit</keyword>
<evidence type="ECO:0000259" key="20">
    <source>
        <dbReference type="SMART" id="SM00179"/>
    </source>
</evidence>
<feature type="disulfide bond" evidence="18">
    <location>
        <begin position="1151"/>
        <end position="1169"/>
    </location>
</feature>
<feature type="disulfide bond" evidence="18">
    <location>
        <begin position="9"/>
        <end position="24"/>
    </location>
</feature>
<dbReference type="SMART" id="SM00179">
    <property type="entry name" value="EGF_CA"/>
    <property type="match status" value="1"/>
</dbReference>
<dbReference type="GO" id="GO:0031904">
    <property type="term" value="C:endosome lumen"/>
    <property type="evidence" value="ECO:0007669"/>
    <property type="project" value="UniProtKB-SubCell"/>
</dbReference>
<dbReference type="PROSITE" id="PS01209">
    <property type="entry name" value="LDLRA_1"/>
    <property type="match status" value="6"/>
</dbReference>
<dbReference type="Gene3D" id="2.10.25.10">
    <property type="entry name" value="Laminin"/>
    <property type="match status" value="2"/>
</dbReference>
<dbReference type="Proteomes" id="UP000265100">
    <property type="component" value="Chromosome 3"/>
</dbReference>
<keyword evidence="12 18" id="KW-1015">Disulfide bond</keyword>
<feature type="disulfide bond" evidence="18">
    <location>
        <begin position="971"/>
        <end position="983"/>
    </location>
</feature>
<dbReference type="Ensembl" id="ENSACLT00000017662.2">
    <property type="protein sequence ID" value="ENSACLP00000017246.2"/>
    <property type="gene ID" value="ENSACLG00000011759.2"/>
</dbReference>
<dbReference type="FunFam" id="4.10.400.10:FF:000147">
    <property type="entry name" value="Low-density lipoprotein receptor-related protein 2"/>
    <property type="match status" value="2"/>
</dbReference>
<feature type="disulfide bond" evidence="18">
    <location>
        <begin position="70"/>
        <end position="82"/>
    </location>
</feature>
<keyword evidence="13" id="KW-0675">Receptor</keyword>
<keyword evidence="3" id="KW-0597">Phosphoprotein</keyword>
<reference evidence="22" key="2">
    <citation type="submission" date="2025-08" db="UniProtKB">
        <authorList>
            <consortium name="Ensembl"/>
        </authorList>
    </citation>
    <scope>IDENTIFICATION</scope>
</reference>
<dbReference type="SUPFAM" id="SSF57184">
    <property type="entry name" value="Growth factor receptor domain"/>
    <property type="match status" value="1"/>
</dbReference>
<dbReference type="Gene3D" id="4.10.400.10">
    <property type="entry name" value="Low-density Lipoprotein Receptor"/>
    <property type="match status" value="14"/>
</dbReference>
<dbReference type="GO" id="GO:0005509">
    <property type="term" value="F:calcium ion binding"/>
    <property type="evidence" value="ECO:0007669"/>
    <property type="project" value="InterPro"/>
</dbReference>
<proteinExistence type="predicted"/>
<feature type="domain" description="EGF-like" evidence="21">
    <location>
        <begin position="308"/>
        <end position="343"/>
    </location>
</feature>
<evidence type="ECO:0000256" key="17">
    <source>
        <dbReference type="ARBA" id="ARBA00046273"/>
    </source>
</evidence>
<dbReference type="InterPro" id="IPR009030">
    <property type="entry name" value="Growth_fac_rcpt_cys_sf"/>
</dbReference>
<evidence type="ECO:0000256" key="1">
    <source>
        <dbReference type="ARBA" id="ARBA00004167"/>
    </source>
</evidence>
<dbReference type="CDD" id="cd00112">
    <property type="entry name" value="LDLa"/>
    <property type="match status" value="13"/>
</dbReference>
<evidence type="ECO:0000256" key="18">
    <source>
        <dbReference type="PROSITE-ProRule" id="PRU00124"/>
    </source>
</evidence>
<feature type="repeat" description="LDL-receptor class B" evidence="19">
    <location>
        <begin position="793"/>
        <end position="836"/>
    </location>
</feature>
<dbReference type="AlphaFoldDB" id="A0A3P8PJL2"/>
<dbReference type="SUPFAM" id="SSF63825">
    <property type="entry name" value="YWTD domain"/>
    <property type="match status" value="2"/>
</dbReference>
<feature type="disulfide bond" evidence="18">
    <location>
        <begin position="935"/>
        <end position="947"/>
    </location>
</feature>
<feature type="repeat" description="LDL-receptor class B" evidence="19">
    <location>
        <begin position="475"/>
        <end position="521"/>
    </location>
</feature>
<evidence type="ECO:0000256" key="7">
    <source>
        <dbReference type="ARBA" id="ARBA00022729"/>
    </source>
</evidence>
<dbReference type="Pfam" id="PF14670">
    <property type="entry name" value="FXa_inhibition"/>
    <property type="match status" value="1"/>
</dbReference>
<keyword evidence="9" id="KW-0967">Endosome</keyword>
<dbReference type="InterPro" id="IPR051221">
    <property type="entry name" value="LDLR-related"/>
</dbReference>
<keyword evidence="11" id="KW-0472">Membrane</keyword>
<feature type="disulfide bond" evidence="18">
    <location>
        <begin position="126"/>
        <end position="141"/>
    </location>
</feature>
<evidence type="ECO:0000256" key="8">
    <source>
        <dbReference type="ARBA" id="ARBA00022737"/>
    </source>
</evidence>
<keyword evidence="6" id="KW-0479">Metal-binding</keyword>
<evidence type="ECO:0008006" key="24">
    <source>
        <dbReference type="Google" id="ProtNLM"/>
    </source>
</evidence>
<keyword evidence="10" id="KW-1133">Transmembrane helix</keyword>
<evidence type="ECO:0000256" key="5">
    <source>
        <dbReference type="ARBA" id="ARBA00022692"/>
    </source>
</evidence>
<dbReference type="STRING" id="8154.ENSACLP00000017246"/>
<feature type="repeat" description="LDL-receptor class B" evidence="19">
    <location>
        <begin position="432"/>
        <end position="474"/>
    </location>
</feature>
<feature type="domain" description="EGF-like" evidence="21">
    <location>
        <begin position="69"/>
        <end position="105"/>
    </location>
</feature>
<dbReference type="PROSITE" id="PS51120">
    <property type="entry name" value="LDLRB"/>
    <property type="match status" value="4"/>
</dbReference>
<keyword evidence="15" id="KW-0325">Glycoprotein</keyword>
<feature type="domain" description="EGF-like calcium-binding" evidence="20">
    <location>
        <begin position="305"/>
        <end position="343"/>
    </location>
</feature>
<keyword evidence="4" id="KW-0254">Endocytosis</keyword>
<accession>A0A3P8PJL2</accession>
<dbReference type="SMART" id="SM00135">
    <property type="entry name" value="LY"/>
    <property type="match status" value="8"/>
</dbReference>
<dbReference type="FunFam" id="4.10.400.10:FF:000001">
    <property type="entry name" value="Low-density lipoprotein receptor-related protein 1"/>
    <property type="match status" value="1"/>
</dbReference>
<evidence type="ECO:0000256" key="10">
    <source>
        <dbReference type="ARBA" id="ARBA00022989"/>
    </source>
</evidence>
<evidence type="ECO:0000313" key="22">
    <source>
        <dbReference type="Ensembl" id="ENSACLP00000017246.2"/>
    </source>
</evidence>
<evidence type="ECO:0000256" key="14">
    <source>
        <dbReference type="ARBA" id="ARBA00023176"/>
    </source>
</evidence>
<dbReference type="Gene3D" id="2.120.10.30">
    <property type="entry name" value="TolB, C-terminal domain"/>
    <property type="match status" value="2"/>
</dbReference>
<dbReference type="GO" id="GO:0005905">
    <property type="term" value="C:clathrin-coated pit"/>
    <property type="evidence" value="ECO:0007669"/>
    <property type="project" value="UniProtKB-KW"/>
</dbReference>
<dbReference type="InterPro" id="IPR011042">
    <property type="entry name" value="6-blade_b-propeller_TolB-like"/>
</dbReference>
<evidence type="ECO:0000256" key="4">
    <source>
        <dbReference type="ARBA" id="ARBA00022583"/>
    </source>
</evidence>
<evidence type="ECO:0000256" key="11">
    <source>
        <dbReference type="ARBA" id="ARBA00023136"/>
    </source>
</evidence>
<feature type="disulfide bond" evidence="18">
    <location>
        <begin position="990"/>
        <end position="1005"/>
    </location>
</feature>
<dbReference type="InterPro" id="IPR036055">
    <property type="entry name" value="LDL_receptor-like_sf"/>
</dbReference>
<keyword evidence="8" id="KW-0677">Repeat</keyword>
<feature type="domain" description="EGF-like" evidence="21">
    <location>
        <begin position="269"/>
        <end position="304"/>
    </location>
</feature>
<evidence type="ECO:0000256" key="15">
    <source>
        <dbReference type="ARBA" id="ARBA00023180"/>
    </source>
</evidence>
<dbReference type="FunFam" id="2.120.10.30:FF:000241">
    <property type="entry name" value="Low-density lipoprotein receptor-related protein 6"/>
    <property type="match status" value="1"/>
</dbReference>
<keyword evidence="5" id="KW-0812">Transmembrane</keyword>
<dbReference type="InterPro" id="IPR000742">
    <property type="entry name" value="EGF"/>
</dbReference>
<evidence type="ECO:0000256" key="13">
    <source>
        <dbReference type="ARBA" id="ARBA00023170"/>
    </source>
</evidence>
<dbReference type="PROSITE" id="PS50068">
    <property type="entry name" value="LDLRA_2"/>
    <property type="match status" value="14"/>
</dbReference>
<evidence type="ECO:0000256" key="2">
    <source>
        <dbReference type="ARBA" id="ARBA00022536"/>
    </source>
</evidence>
<dbReference type="Pfam" id="PF00057">
    <property type="entry name" value="Ldl_recept_a"/>
    <property type="match status" value="12"/>
</dbReference>
<evidence type="ECO:0000259" key="21">
    <source>
        <dbReference type="SMART" id="SM00181"/>
    </source>
</evidence>
<feature type="disulfide bond" evidence="18">
    <location>
        <begin position="165"/>
        <end position="180"/>
    </location>
</feature>
<feature type="disulfide bond" evidence="18">
    <location>
        <begin position="1144"/>
        <end position="1156"/>
    </location>
</feature>
<dbReference type="FunFam" id="4.10.400.10:FF:000062">
    <property type="entry name" value="Terribly reduced optic lobes, isoform AI"/>
    <property type="match status" value="1"/>
</dbReference>
<evidence type="ECO:0000256" key="6">
    <source>
        <dbReference type="ARBA" id="ARBA00022723"/>
    </source>
</evidence>
<feature type="disulfide bond" evidence="18">
    <location>
        <begin position="89"/>
        <end position="104"/>
    </location>
</feature>
<feature type="disulfide bond" evidence="18">
    <location>
        <begin position="204"/>
        <end position="219"/>
    </location>
</feature>
<evidence type="ECO:0000256" key="3">
    <source>
        <dbReference type="ARBA" id="ARBA00022553"/>
    </source>
</evidence>
<dbReference type="InterPro" id="IPR023415">
    <property type="entry name" value="LDLR_class-A_CS"/>
</dbReference>
<feature type="disulfide bond" evidence="18">
    <location>
        <begin position="114"/>
        <end position="132"/>
    </location>
</feature>
<dbReference type="InterPro" id="IPR001881">
    <property type="entry name" value="EGF-like_Ca-bd_dom"/>
</dbReference>
<dbReference type="FunFam" id="4.10.400.10:FF:000045">
    <property type="entry name" value="Low-density lipoprotein receptor-related protein 2"/>
    <property type="match status" value="1"/>
</dbReference>
<dbReference type="FunFam" id="4.10.400.10:FF:000002">
    <property type="entry name" value="Low-density lipoprotein receptor-related protein 1"/>
    <property type="match status" value="2"/>
</dbReference>
<feature type="disulfide bond" evidence="18">
    <location>
        <begin position="1013"/>
        <end position="1025"/>
    </location>
</feature>
<dbReference type="GeneTree" id="ENSGT00940000165769"/>
<dbReference type="PANTHER" id="PTHR22722:SF11">
    <property type="entry name" value="LOW-DENSITY LIPOPROTEIN RECEPTOR-RELATED PROTEIN 2"/>
    <property type="match status" value="1"/>
</dbReference>
<reference evidence="22" key="3">
    <citation type="submission" date="2025-09" db="UniProtKB">
        <authorList>
            <consortium name="Ensembl"/>
        </authorList>
    </citation>
    <scope>IDENTIFICATION</scope>
</reference>
<protein>
    <recommendedName>
        <fullName evidence="24">Low density lipoprotein receptor-related protein 2b</fullName>
    </recommendedName>
</protein>
<keyword evidence="7" id="KW-0732">Signal</keyword>
<dbReference type="Pfam" id="PF00058">
    <property type="entry name" value="Ldl_recept_b"/>
    <property type="match status" value="1"/>
</dbReference>
<dbReference type="FunFam" id="4.10.400.10:FF:000011">
    <property type="entry name" value="Low-density lipoprotein receptor-related protein 1"/>
    <property type="match status" value="2"/>
</dbReference>
<dbReference type="SMART" id="SM00181">
    <property type="entry name" value="EGF"/>
    <property type="match status" value="4"/>
</dbReference>
<feature type="disulfide bond" evidence="18">
    <location>
        <begin position="1020"/>
        <end position="1038"/>
    </location>
</feature>
<feature type="disulfide bond" evidence="18">
    <location>
        <begin position="1163"/>
        <end position="1178"/>
    </location>
</feature>
<feature type="disulfide bond" evidence="18">
    <location>
        <begin position="978"/>
        <end position="996"/>
    </location>
</feature>
<dbReference type="FunFam" id="4.10.400.10:FF:000034">
    <property type="entry name" value="Low-density lipoprotein receptor-related protein 2"/>
    <property type="match status" value="2"/>
</dbReference>
<dbReference type="GO" id="GO:0043235">
    <property type="term" value="C:receptor complex"/>
    <property type="evidence" value="ECO:0007669"/>
    <property type="project" value="TreeGrafter"/>
</dbReference>
<keyword evidence="23" id="KW-1185">Reference proteome</keyword>
<dbReference type="GO" id="GO:0006897">
    <property type="term" value="P:endocytosis"/>
    <property type="evidence" value="ECO:0007669"/>
    <property type="project" value="UniProtKB-KW"/>
</dbReference>
<dbReference type="GO" id="GO:0005886">
    <property type="term" value="C:plasma membrane"/>
    <property type="evidence" value="ECO:0007669"/>
    <property type="project" value="TreeGrafter"/>
</dbReference>
<feature type="disulfide bond" evidence="18">
    <location>
        <begin position="153"/>
        <end position="171"/>
    </location>
</feature>
<dbReference type="PRINTS" id="PR00261">
    <property type="entry name" value="LDLRECEPTOR"/>
</dbReference>
<feature type="disulfide bond" evidence="18">
    <location>
        <begin position="942"/>
        <end position="960"/>
    </location>
</feature>
<comment type="subcellular location">
    <subcellularLocation>
        <location evidence="17">Endosome lumen</location>
    </subcellularLocation>
    <subcellularLocation>
        <location evidence="16">Membrane</location>
        <location evidence="16">Coated pit</location>
    </subcellularLocation>
    <subcellularLocation>
        <location evidence="1">Membrane</location>
        <topology evidence="1">Single-pass membrane protein</topology>
    </subcellularLocation>
</comment>
<dbReference type="SUPFAM" id="SSF57424">
    <property type="entry name" value="LDL receptor-like module"/>
    <property type="match status" value="13"/>
</dbReference>
<sequence>QCIDIGWRCDGTKDCTDDSDELNCPPPSCTSQEFKCVTSGECIPSGFVCDGEEDCIDGSDEQRTCGGRTCSPNQFTCREGQCIPSKYRCDHVKDCVDNSDENNCNYPQCTEKTCANGACYNNSQHCNGREDCRDGSDEFNCTTQHCPIHQFQCANGFCIPMSFVCDHWDDCGDDSDEQNCDYQSCSGNQFTCASGRCIPQQWVCDKFNDCGDYSDERGCDSNSRDCYPGEWGCPGSTMCIPVGNVCDDKPDCPGGTDETNTTAQQTCGKCSALSCEFYCHPSPQGGACYCPDGFIVANDSRSCVDYNDCQIWGICDQLCEDRPGTHHCSCADGYVLEQGHVCRANVSGTESLIFTNGGDVMIADLHGRIVRILVPSQGKGLAVAVAYSWHNDKVFWSDTYTKKVSLNLMSDEAILNNSVHSVQNIAVDWINLKLYVLEARVERIDVCDFDGGNRVTLVAENLRTPHGLALDPTVGYMFFTDMGGNNVQSKLERAFMDGSNRFELVKSRLGTPTGITLDIITQRVYWSDSHFDTVETVTYSGLDRKLVLNGGTQSPHPFGIALFENHVFFTDWSKMGVIRSNRFNGSNPTLLYRAANRPGHVVVSHPLMQPLGKEIQSHSLDLGILTLALIFCAEVKDYLLVASSLAVRGIPLNLSTQEDITLPLTGLGASFSGSAMEFDGNEGTVFYNDRSKGLIYKSNLNGSGEVGIVDAMAYDWTSKVLFWTTSTYSSVVAFRVTDKSRRDIVTGLGNPKGIAVHPSAGYLFWSDWYRPAVIMRGFTDGSNAVPLWSTMNNRLYWVDTLLDQIGHIDVEGSDRQTFTNIGQITQPYSLTVYTDYLYVSDTRTSAIFEMRKRDGGGNIMVRQGITGIMNIKAYTADLHTFNSRCNMLPNGHCSHFCFPTPNFGRVCGCPYGMKLQSNQRDCIKDDSVPPPDNICGDYSFECDEGRCRPNSDRCDGIVDCIDQTDEANSTCSPYAFTCNNKHCIYASWRCDGMDDCGDGSDEINCPTRVPTSCSSGYFTCNNNRCISAKWVCDGENDCGDGSDEHNCSNCKPLIVVEFSCSSFEFACASGDQCVYSSYRCDGVFDCRDHSDEQGCPTRGPGLCHDDEFQCQSDGFCVPDEWECDGHSDCEDGSDEHNSCPPVTCRSNYFQCANKICIPMSWLCDGENDCRDMSDELNCPTPPFTCPSGQWLCPISEVCIDQDKVCDGQRDCPNGADESPICSELNALCITFKSLNGHKKKRN</sequence>
<feature type="repeat" description="LDL-receptor class B" evidence="19">
    <location>
        <begin position="522"/>
        <end position="566"/>
    </location>
</feature>
<evidence type="ECO:0000256" key="19">
    <source>
        <dbReference type="PROSITE-ProRule" id="PRU00461"/>
    </source>
</evidence>
<evidence type="ECO:0000256" key="16">
    <source>
        <dbReference type="ARBA" id="ARBA00037878"/>
    </source>
</evidence>
<feature type="disulfide bond" evidence="18">
    <location>
        <begin position="185"/>
        <end position="197"/>
    </location>
</feature>